<keyword evidence="3" id="KW-0597">Phosphoprotein</keyword>
<dbReference type="SMART" id="SM00065">
    <property type="entry name" value="GAF"/>
    <property type="match status" value="1"/>
</dbReference>
<dbReference type="InterPro" id="IPR036890">
    <property type="entry name" value="HATPase_C_sf"/>
</dbReference>
<feature type="domain" description="Histidine kinase" evidence="5">
    <location>
        <begin position="188"/>
        <end position="400"/>
    </location>
</feature>
<dbReference type="EC" id="2.7.13.3" evidence="2"/>
<dbReference type="Pfam" id="PF02518">
    <property type="entry name" value="HATPase_c"/>
    <property type="match status" value="1"/>
</dbReference>
<protein>
    <recommendedName>
        <fullName evidence="2">histidine kinase</fullName>
        <ecNumber evidence="2">2.7.13.3</ecNumber>
    </recommendedName>
</protein>
<dbReference type="InterPro" id="IPR004358">
    <property type="entry name" value="Sig_transdc_His_kin-like_C"/>
</dbReference>
<dbReference type="InterPro" id="IPR029016">
    <property type="entry name" value="GAF-like_dom_sf"/>
</dbReference>
<organism evidence="6 7">
    <name type="scientific">Flavilitoribacter nigricans (strain ATCC 23147 / DSM 23189 / NBRC 102662 / NCIMB 1420 / SS-2)</name>
    <name type="common">Lewinella nigricans</name>
    <dbReference type="NCBI Taxonomy" id="1122177"/>
    <lineage>
        <taxon>Bacteria</taxon>
        <taxon>Pseudomonadati</taxon>
        <taxon>Bacteroidota</taxon>
        <taxon>Saprospiria</taxon>
        <taxon>Saprospirales</taxon>
        <taxon>Lewinellaceae</taxon>
        <taxon>Flavilitoribacter</taxon>
    </lineage>
</organism>
<dbReference type="Pfam" id="PF01590">
    <property type="entry name" value="GAF"/>
    <property type="match status" value="1"/>
</dbReference>
<dbReference type="PANTHER" id="PTHR43102:SF2">
    <property type="entry name" value="GAF DOMAIN-CONTAINING PROTEIN"/>
    <property type="match status" value="1"/>
</dbReference>
<feature type="coiled-coil region" evidence="4">
    <location>
        <begin position="161"/>
        <end position="188"/>
    </location>
</feature>
<dbReference type="OrthoDB" id="9811889at2"/>
<dbReference type="Gene3D" id="1.10.287.130">
    <property type="match status" value="1"/>
</dbReference>
<dbReference type="SUPFAM" id="SSF55781">
    <property type="entry name" value="GAF domain-like"/>
    <property type="match status" value="1"/>
</dbReference>
<dbReference type="Gene3D" id="3.30.565.10">
    <property type="entry name" value="Histidine kinase-like ATPase, C-terminal domain"/>
    <property type="match status" value="1"/>
</dbReference>
<keyword evidence="6" id="KW-0808">Transferase</keyword>
<dbReference type="InterPro" id="IPR005467">
    <property type="entry name" value="His_kinase_dom"/>
</dbReference>
<evidence type="ECO:0000313" key="6">
    <source>
        <dbReference type="EMBL" id="PHN06400.1"/>
    </source>
</evidence>
<proteinExistence type="predicted"/>
<dbReference type="InterPro" id="IPR036097">
    <property type="entry name" value="HisK_dim/P_sf"/>
</dbReference>
<evidence type="ECO:0000313" key="7">
    <source>
        <dbReference type="Proteomes" id="UP000223913"/>
    </source>
</evidence>
<dbReference type="Proteomes" id="UP000223913">
    <property type="component" value="Unassembled WGS sequence"/>
</dbReference>
<evidence type="ECO:0000256" key="3">
    <source>
        <dbReference type="ARBA" id="ARBA00022553"/>
    </source>
</evidence>
<dbReference type="CDD" id="cd00082">
    <property type="entry name" value="HisKA"/>
    <property type="match status" value="1"/>
</dbReference>
<dbReference type="CDD" id="cd00075">
    <property type="entry name" value="HATPase"/>
    <property type="match status" value="1"/>
</dbReference>
<dbReference type="SUPFAM" id="SSF47384">
    <property type="entry name" value="Homodimeric domain of signal transducing histidine kinase"/>
    <property type="match status" value="1"/>
</dbReference>
<comment type="catalytic activity">
    <reaction evidence="1">
        <text>ATP + protein L-histidine = ADP + protein N-phospho-L-histidine.</text>
        <dbReference type="EC" id="2.7.13.3"/>
    </reaction>
</comment>
<dbReference type="Pfam" id="PF00512">
    <property type="entry name" value="HisKA"/>
    <property type="match status" value="1"/>
</dbReference>
<keyword evidence="7" id="KW-1185">Reference proteome</keyword>
<dbReference type="InterPro" id="IPR003594">
    <property type="entry name" value="HATPase_dom"/>
</dbReference>
<evidence type="ECO:0000259" key="5">
    <source>
        <dbReference type="PROSITE" id="PS50109"/>
    </source>
</evidence>
<keyword evidence="4" id="KW-0175">Coiled coil</keyword>
<name>A0A2D0NDE6_FLAN2</name>
<dbReference type="Gene3D" id="3.30.450.40">
    <property type="match status" value="1"/>
</dbReference>
<dbReference type="AlphaFoldDB" id="A0A2D0NDE6"/>
<comment type="caution">
    <text evidence="6">The sequence shown here is derived from an EMBL/GenBank/DDBJ whole genome shotgun (WGS) entry which is preliminary data.</text>
</comment>
<keyword evidence="6" id="KW-0418">Kinase</keyword>
<dbReference type="SUPFAM" id="SSF55874">
    <property type="entry name" value="ATPase domain of HSP90 chaperone/DNA topoisomerase II/histidine kinase"/>
    <property type="match status" value="1"/>
</dbReference>
<dbReference type="EMBL" id="PDUD01000018">
    <property type="protein sequence ID" value="PHN06400.1"/>
    <property type="molecule type" value="Genomic_DNA"/>
</dbReference>
<dbReference type="SMART" id="SM00387">
    <property type="entry name" value="HATPase_c"/>
    <property type="match status" value="1"/>
</dbReference>
<evidence type="ECO:0000256" key="2">
    <source>
        <dbReference type="ARBA" id="ARBA00012438"/>
    </source>
</evidence>
<gene>
    <name evidence="6" type="ORF">CRP01_12585</name>
</gene>
<dbReference type="PANTHER" id="PTHR43102">
    <property type="entry name" value="SLR1143 PROTEIN"/>
    <property type="match status" value="1"/>
</dbReference>
<dbReference type="InterPro" id="IPR003661">
    <property type="entry name" value="HisK_dim/P_dom"/>
</dbReference>
<dbReference type="PROSITE" id="PS50109">
    <property type="entry name" value="HIS_KIN"/>
    <property type="match status" value="1"/>
</dbReference>
<sequence>MESPKAPENEGERRKALEEYDIMDSLPEEDYDNITRIASQICNTPISLITLIDENRQWFKSKYGLDVNQTPREFSFCAHGMLNPKQPFIVRNSLEDPRFKDNPLVTSDPHVEFYAGISLVTPEGFALGSLCVIDDHPRDISEQQVEALRALASQVVKLLELRKLNFKLKRTEAQLKASNENLNEFANLVAHDIKTPLNNMKMLSDILLADPSLQVGEDGQLCLNMLGRSAQQAVDFVNGVLSYSKSTNFLLENKEKIDLQIFLGEIIQRAGGPSHISFQLPDVSISVFTSKIALYQILSNLIGNAIKYNDKSHGVIRIEARQEQDIYYFQVQDNGRGIPTDRVKGVFNLFYRVDPQDEQSSNSSGIGLAIVKKLIEQLGGKITVSSVPGEGTSFNFHLKK</sequence>
<accession>A0A2D0NDE6</accession>
<evidence type="ECO:0000256" key="1">
    <source>
        <dbReference type="ARBA" id="ARBA00000085"/>
    </source>
</evidence>
<dbReference type="RefSeq" id="WP_099150383.1">
    <property type="nucleotide sequence ID" value="NZ_PDUD01000018.1"/>
</dbReference>
<dbReference type="SMART" id="SM00388">
    <property type="entry name" value="HisKA"/>
    <property type="match status" value="1"/>
</dbReference>
<dbReference type="InterPro" id="IPR003018">
    <property type="entry name" value="GAF"/>
</dbReference>
<evidence type="ECO:0000256" key="4">
    <source>
        <dbReference type="SAM" id="Coils"/>
    </source>
</evidence>
<dbReference type="GO" id="GO:0000155">
    <property type="term" value="F:phosphorelay sensor kinase activity"/>
    <property type="evidence" value="ECO:0007669"/>
    <property type="project" value="InterPro"/>
</dbReference>
<dbReference type="PRINTS" id="PR00344">
    <property type="entry name" value="BCTRLSENSOR"/>
</dbReference>
<reference evidence="6 7" key="1">
    <citation type="submission" date="2017-10" db="EMBL/GenBank/DDBJ databases">
        <title>The draft genome sequence of Lewinella nigricans NBRC 102662.</title>
        <authorList>
            <person name="Wang K."/>
        </authorList>
    </citation>
    <scope>NUCLEOTIDE SEQUENCE [LARGE SCALE GENOMIC DNA]</scope>
    <source>
        <strain evidence="6 7">NBRC 102662</strain>
    </source>
</reference>